<evidence type="ECO:0000313" key="2">
    <source>
        <dbReference type="EMBL" id="KAJ7705395.1"/>
    </source>
</evidence>
<evidence type="ECO:0000313" key="3">
    <source>
        <dbReference type="Proteomes" id="UP001221757"/>
    </source>
</evidence>
<dbReference type="EMBL" id="JARKIE010000008">
    <property type="protein sequence ID" value="KAJ7705395.1"/>
    <property type="molecule type" value="Genomic_DNA"/>
</dbReference>
<feature type="region of interest" description="Disordered" evidence="1">
    <location>
        <begin position="47"/>
        <end position="66"/>
    </location>
</feature>
<protein>
    <submittedName>
        <fullName evidence="2">Uncharacterized protein</fullName>
    </submittedName>
</protein>
<dbReference type="Proteomes" id="UP001221757">
    <property type="component" value="Unassembled WGS sequence"/>
</dbReference>
<name>A0AAD7GUC3_MYCRO</name>
<organism evidence="2 3">
    <name type="scientific">Mycena rosella</name>
    <name type="common">Pink bonnet</name>
    <name type="synonym">Agaricus rosellus</name>
    <dbReference type="NCBI Taxonomy" id="1033263"/>
    <lineage>
        <taxon>Eukaryota</taxon>
        <taxon>Fungi</taxon>
        <taxon>Dikarya</taxon>
        <taxon>Basidiomycota</taxon>
        <taxon>Agaricomycotina</taxon>
        <taxon>Agaricomycetes</taxon>
        <taxon>Agaricomycetidae</taxon>
        <taxon>Agaricales</taxon>
        <taxon>Marasmiineae</taxon>
        <taxon>Mycenaceae</taxon>
        <taxon>Mycena</taxon>
    </lineage>
</organism>
<keyword evidence="3" id="KW-1185">Reference proteome</keyword>
<gene>
    <name evidence="2" type="ORF">B0H17DRAFT_1126234</name>
</gene>
<evidence type="ECO:0000256" key="1">
    <source>
        <dbReference type="SAM" id="MobiDB-lite"/>
    </source>
</evidence>
<accession>A0AAD7GUC3</accession>
<proteinExistence type="predicted"/>
<sequence>MGAVVGVVGGMGLLVAVFLFLRHSLSHPSTMGTEDYHELPVRRIGPTDYSSELVQPPTSARKSLNPSDASLLMEGTSSTPILMVSSFMGEDTASPLVLMVASPPPGVSLPSNWKDPQHEPLCLLHVSSNELHSTGGFSLGPAWSKCRTTSTSRVGGVCARSGGPCSAS</sequence>
<reference evidence="2" key="1">
    <citation type="submission" date="2023-03" db="EMBL/GenBank/DDBJ databases">
        <title>Massive genome expansion in bonnet fungi (Mycena s.s.) driven by repeated elements and novel gene families across ecological guilds.</title>
        <authorList>
            <consortium name="Lawrence Berkeley National Laboratory"/>
            <person name="Harder C.B."/>
            <person name="Miyauchi S."/>
            <person name="Viragh M."/>
            <person name="Kuo A."/>
            <person name="Thoen E."/>
            <person name="Andreopoulos B."/>
            <person name="Lu D."/>
            <person name="Skrede I."/>
            <person name="Drula E."/>
            <person name="Henrissat B."/>
            <person name="Morin E."/>
            <person name="Kohler A."/>
            <person name="Barry K."/>
            <person name="LaButti K."/>
            <person name="Morin E."/>
            <person name="Salamov A."/>
            <person name="Lipzen A."/>
            <person name="Mereny Z."/>
            <person name="Hegedus B."/>
            <person name="Baldrian P."/>
            <person name="Stursova M."/>
            <person name="Weitz H."/>
            <person name="Taylor A."/>
            <person name="Grigoriev I.V."/>
            <person name="Nagy L.G."/>
            <person name="Martin F."/>
            <person name="Kauserud H."/>
        </authorList>
    </citation>
    <scope>NUCLEOTIDE SEQUENCE</scope>
    <source>
        <strain evidence="2">CBHHK067</strain>
    </source>
</reference>
<comment type="caution">
    <text evidence="2">The sequence shown here is derived from an EMBL/GenBank/DDBJ whole genome shotgun (WGS) entry which is preliminary data.</text>
</comment>
<feature type="compositionally biased region" description="Polar residues" evidence="1">
    <location>
        <begin position="48"/>
        <end position="66"/>
    </location>
</feature>
<dbReference type="AlphaFoldDB" id="A0AAD7GUC3"/>